<evidence type="ECO:0000256" key="2">
    <source>
        <dbReference type="ARBA" id="ARBA00005253"/>
    </source>
</evidence>
<evidence type="ECO:0000313" key="7">
    <source>
        <dbReference type="EMBL" id="CAJ1953994.1"/>
    </source>
</evidence>
<dbReference type="Proteomes" id="UP001295423">
    <property type="component" value="Unassembled WGS sequence"/>
</dbReference>
<dbReference type="GO" id="GO:0005509">
    <property type="term" value="F:calcium ion binding"/>
    <property type="evidence" value="ECO:0007669"/>
    <property type="project" value="InterPro"/>
</dbReference>
<dbReference type="FunFam" id="1.10.238.10:FF:000001">
    <property type="entry name" value="Calmodulin 1"/>
    <property type="match status" value="1"/>
</dbReference>
<dbReference type="SMART" id="SM00054">
    <property type="entry name" value="EFh"/>
    <property type="match status" value="4"/>
</dbReference>
<evidence type="ECO:0000259" key="6">
    <source>
        <dbReference type="PROSITE" id="PS50222"/>
    </source>
</evidence>
<name>A0AAD2FVA8_9STRA</name>
<keyword evidence="8" id="KW-1185">Reference proteome</keyword>
<dbReference type="InterPro" id="IPR002048">
    <property type="entry name" value="EF_hand_dom"/>
</dbReference>
<dbReference type="EMBL" id="CAKOGP040001847">
    <property type="protein sequence ID" value="CAJ1953994.1"/>
    <property type="molecule type" value="Genomic_DNA"/>
</dbReference>
<evidence type="ECO:0000256" key="3">
    <source>
        <dbReference type="ARBA" id="ARBA00022737"/>
    </source>
</evidence>
<dbReference type="SUPFAM" id="SSF47473">
    <property type="entry name" value="EF-hand"/>
    <property type="match status" value="1"/>
</dbReference>
<dbReference type="InterPro" id="IPR050230">
    <property type="entry name" value="CALM/Myosin/TropC-like"/>
</dbReference>
<sequence>MSLPENEVAELKEHFELYDLHSAGFISVRELGWAVRGYGVNVTESSLKHAVEKYDNGKGQIMFSDYVDFMARKMTDPGLNEEDIMDSFSVFDKDKKGKVNVKELKDVMCKMGEPMTGAEIEGVLKDAEIDADGNMNYKDFVKRLNDMYELFA</sequence>
<dbReference type="InterPro" id="IPR011992">
    <property type="entry name" value="EF-hand-dom_pair"/>
</dbReference>
<evidence type="ECO:0000256" key="1">
    <source>
        <dbReference type="ARBA" id="ARBA00004245"/>
    </source>
</evidence>
<keyword evidence="5" id="KW-0206">Cytoskeleton</keyword>
<proteinExistence type="inferred from homology"/>
<keyword evidence="5" id="KW-0963">Cytoplasm</keyword>
<dbReference type="PANTHER" id="PTHR23048">
    <property type="entry name" value="MYOSIN LIGHT CHAIN 1, 3"/>
    <property type="match status" value="1"/>
</dbReference>
<dbReference type="CDD" id="cd00051">
    <property type="entry name" value="EFh"/>
    <property type="match status" value="1"/>
</dbReference>
<comment type="caution">
    <text evidence="7">The sequence shown here is derived from an EMBL/GenBank/DDBJ whole genome shotgun (WGS) entry which is preliminary data.</text>
</comment>
<dbReference type="PANTHER" id="PTHR23048:SF59">
    <property type="entry name" value="EF-HAND SUPERFAMILY PROTEIN"/>
    <property type="match status" value="1"/>
</dbReference>
<dbReference type="PROSITE" id="PS50222">
    <property type="entry name" value="EF_HAND_2"/>
    <property type="match status" value="2"/>
</dbReference>
<comment type="subcellular location">
    <subcellularLocation>
        <location evidence="1">Cytoplasm</location>
        <location evidence="1">Cytoskeleton</location>
    </subcellularLocation>
</comment>
<accession>A0AAD2FVA8</accession>
<gene>
    <name evidence="7" type="ORF">CYCCA115_LOCUS14592</name>
</gene>
<keyword evidence="3" id="KW-0677">Repeat</keyword>
<evidence type="ECO:0000313" key="8">
    <source>
        <dbReference type="Proteomes" id="UP001295423"/>
    </source>
</evidence>
<keyword evidence="4" id="KW-0106">Calcium</keyword>
<feature type="domain" description="EF-hand" evidence="6">
    <location>
        <begin position="6"/>
        <end position="41"/>
    </location>
</feature>
<dbReference type="GO" id="GO:0016460">
    <property type="term" value="C:myosin II complex"/>
    <property type="evidence" value="ECO:0007669"/>
    <property type="project" value="TreeGrafter"/>
</dbReference>
<reference evidence="7" key="1">
    <citation type="submission" date="2023-08" db="EMBL/GenBank/DDBJ databases">
        <authorList>
            <person name="Audoor S."/>
            <person name="Bilcke G."/>
        </authorList>
    </citation>
    <scope>NUCLEOTIDE SEQUENCE</scope>
</reference>
<organism evidence="7 8">
    <name type="scientific">Cylindrotheca closterium</name>
    <dbReference type="NCBI Taxonomy" id="2856"/>
    <lineage>
        <taxon>Eukaryota</taxon>
        <taxon>Sar</taxon>
        <taxon>Stramenopiles</taxon>
        <taxon>Ochrophyta</taxon>
        <taxon>Bacillariophyta</taxon>
        <taxon>Bacillariophyceae</taxon>
        <taxon>Bacillariophycidae</taxon>
        <taxon>Bacillariales</taxon>
        <taxon>Bacillariaceae</taxon>
        <taxon>Cylindrotheca</taxon>
    </lineage>
</organism>
<evidence type="ECO:0000256" key="4">
    <source>
        <dbReference type="ARBA" id="ARBA00022837"/>
    </source>
</evidence>
<dbReference type="AlphaFoldDB" id="A0AAD2FVA8"/>
<evidence type="ECO:0000256" key="5">
    <source>
        <dbReference type="ARBA" id="ARBA00023212"/>
    </source>
</evidence>
<dbReference type="Gene3D" id="1.10.238.10">
    <property type="entry name" value="EF-hand"/>
    <property type="match status" value="1"/>
</dbReference>
<feature type="domain" description="EF-hand" evidence="6">
    <location>
        <begin position="79"/>
        <end position="114"/>
    </location>
</feature>
<protein>
    <recommendedName>
        <fullName evidence="6">EF-hand domain-containing protein</fullName>
    </recommendedName>
</protein>
<dbReference type="Pfam" id="PF13499">
    <property type="entry name" value="EF-hand_7"/>
    <property type="match status" value="1"/>
</dbReference>
<comment type="similarity">
    <text evidence="2">Belongs to the centrin family.</text>
</comment>